<evidence type="ECO:0000313" key="6">
    <source>
        <dbReference type="EMBL" id="PHJ37394.1"/>
    </source>
</evidence>
<dbReference type="Pfam" id="PF04294">
    <property type="entry name" value="VanW"/>
    <property type="match status" value="1"/>
</dbReference>
<dbReference type="InterPro" id="IPR022029">
    <property type="entry name" value="YoaR-like_PG-bd"/>
</dbReference>
<dbReference type="Proteomes" id="UP000222564">
    <property type="component" value="Unassembled WGS sequence"/>
</dbReference>
<dbReference type="RefSeq" id="WP_099083703.1">
    <property type="nucleotide sequence ID" value="NZ_AWQQ01000091.1"/>
</dbReference>
<keyword evidence="1" id="KW-0732">Signal</keyword>
<dbReference type="SMART" id="SM01208">
    <property type="entry name" value="G5"/>
    <property type="match status" value="1"/>
</dbReference>
<dbReference type="PROSITE" id="PS51109">
    <property type="entry name" value="G5"/>
    <property type="match status" value="1"/>
</dbReference>
<keyword evidence="4" id="KW-0812">Transmembrane</keyword>
<feature type="coiled-coil region" evidence="2">
    <location>
        <begin position="52"/>
        <end position="79"/>
    </location>
</feature>
<organism evidence="6 7">
    <name type="scientific">Desulforamulus profundi</name>
    <dbReference type="NCBI Taxonomy" id="1383067"/>
    <lineage>
        <taxon>Bacteria</taxon>
        <taxon>Bacillati</taxon>
        <taxon>Bacillota</taxon>
        <taxon>Clostridia</taxon>
        <taxon>Eubacteriales</taxon>
        <taxon>Peptococcaceae</taxon>
        <taxon>Desulforamulus</taxon>
    </lineage>
</organism>
<feature type="transmembrane region" description="Helical" evidence="4">
    <location>
        <begin position="12"/>
        <end position="32"/>
    </location>
</feature>
<protein>
    <submittedName>
        <fullName evidence="6">Vanomycin resistance protein VanB</fullName>
    </submittedName>
</protein>
<evidence type="ECO:0000256" key="2">
    <source>
        <dbReference type="SAM" id="Coils"/>
    </source>
</evidence>
<evidence type="ECO:0000256" key="1">
    <source>
        <dbReference type="ARBA" id="ARBA00022729"/>
    </source>
</evidence>
<dbReference type="PANTHER" id="PTHR35788:SF1">
    <property type="entry name" value="EXPORTED PROTEIN"/>
    <property type="match status" value="1"/>
</dbReference>
<dbReference type="OrthoDB" id="9797191at2"/>
<dbReference type="PANTHER" id="PTHR35788">
    <property type="entry name" value="EXPORTED PROTEIN-RELATED"/>
    <property type="match status" value="1"/>
</dbReference>
<evidence type="ECO:0000259" key="5">
    <source>
        <dbReference type="PROSITE" id="PS51109"/>
    </source>
</evidence>
<feature type="domain" description="G5" evidence="5">
    <location>
        <begin position="373"/>
        <end position="453"/>
    </location>
</feature>
<dbReference type="InterPro" id="IPR007391">
    <property type="entry name" value="Vancomycin_resist_VanW"/>
</dbReference>
<dbReference type="Pfam" id="PF12229">
    <property type="entry name" value="PG_binding_4"/>
    <property type="match status" value="1"/>
</dbReference>
<keyword evidence="4" id="KW-0472">Membrane</keyword>
<keyword evidence="7" id="KW-1185">Reference proteome</keyword>
<evidence type="ECO:0000313" key="7">
    <source>
        <dbReference type="Proteomes" id="UP000222564"/>
    </source>
</evidence>
<dbReference type="EMBL" id="AWQQ01000091">
    <property type="protein sequence ID" value="PHJ37394.1"/>
    <property type="molecule type" value="Genomic_DNA"/>
</dbReference>
<keyword evidence="4" id="KW-1133">Transmembrane helix</keyword>
<gene>
    <name evidence="6" type="ORF">P378_15840</name>
</gene>
<evidence type="ECO:0000256" key="3">
    <source>
        <dbReference type="SAM" id="MobiDB-lite"/>
    </source>
</evidence>
<dbReference type="Pfam" id="PF07501">
    <property type="entry name" value="G5"/>
    <property type="match status" value="1"/>
</dbReference>
<evidence type="ECO:0000256" key="4">
    <source>
        <dbReference type="SAM" id="Phobius"/>
    </source>
</evidence>
<feature type="compositionally biased region" description="Basic and acidic residues" evidence="3">
    <location>
        <begin position="452"/>
        <end position="463"/>
    </location>
</feature>
<dbReference type="InterPro" id="IPR011098">
    <property type="entry name" value="G5_dom"/>
</dbReference>
<dbReference type="AlphaFoldDB" id="A0A2C6MCV8"/>
<feature type="region of interest" description="Disordered" evidence="3">
    <location>
        <begin position="452"/>
        <end position="480"/>
    </location>
</feature>
<dbReference type="InterPro" id="IPR052913">
    <property type="entry name" value="Glycopeptide_resist_protein"/>
</dbReference>
<accession>A0A2C6MCV8</accession>
<proteinExistence type="predicted"/>
<keyword evidence="2" id="KW-0175">Coiled coil</keyword>
<name>A0A2C6MCV8_9FIRM</name>
<dbReference type="Gene3D" id="2.20.230.10">
    <property type="entry name" value="Resuscitation-promoting factor rpfb"/>
    <property type="match status" value="1"/>
</dbReference>
<reference evidence="6 7" key="1">
    <citation type="submission" date="2013-09" db="EMBL/GenBank/DDBJ databases">
        <title>Biodegradation of hydrocarbons in the deep terrestrial subsurface : characterization of a microbial consortium composed of two Desulfotomaculum species originating from a deep geological formation.</title>
        <authorList>
            <person name="Aullo T."/>
            <person name="Berlendis S."/>
            <person name="Lascourreges J.-F."/>
            <person name="Dessort D."/>
            <person name="Saint-Laurent S."/>
            <person name="Schraauwers B."/>
            <person name="Mas J."/>
            <person name="Magot M."/>
            <person name="Ranchou-Peyruse A."/>
        </authorList>
    </citation>
    <scope>NUCLEOTIDE SEQUENCE [LARGE SCALE GENOMIC DNA]</scope>
    <source>
        <strain evidence="6 7">Bs107</strain>
    </source>
</reference>
<sequence length="480" mass="53139">MPKKVKKSGVLYLAVILGISVLLAGAMTYGVIFKLRSAEANRVPPGVFVEGVELSNLERQQASERLKELEQALMNKQILLTYQDKSWSMPLKELGFTVNVEDVLDQALRNDVNALFKRVQTYFHPVKREITLSIGLNKEKLASALSPVAQAIERPASDAKLVVAEDGQVIMVPDQRGLKVNLDQVYAGLLNTDIHQATIQLDLKVDEIKAGKTLADIENLRINGKIGEYTTHFDAKNINRTINIRTAANRINGVILAPGQEFSFNKTVGERTGKAGYRPAAVIVANKFEEALGGGICQVSTTLYNAALLANLTSVERHNHSLAIGYVPLGRDAAVAWNQLDFKFKNTLPGHVYLRTVVGQGFITIQVYGDTALKKDITVRSWVTETIEPDQVIKEFDPTLLPGEEVLMSPAYAGFRAKAERIIKENGIVVKREALPDSYYYPRPKIVKVGQKDEQTKPADQKVDLQAQSGQTREIIETEY</sequence>
<comment type="caution">
    <text evidence="6">The sequence shown here is derived from an EMBL/GenBank/DDBJ whole genome shotgun (WGS) entry which is preliminary data.</text>
</comment>